<reference evidence="3" key="2">
    <citation type="journal article" date="2023" name="Proc. Natl. Acad. Sci. U.S.A.">
        <title>A global phylogenomic analysis of the shiitake genus Lentinula.</title>
        <authorList>
            <person name="Sierra-Patev S."/>
            <person name="Min B."/>
            <person name="Naranjo-Ortiz M."/>
            <person name="Looney B."/>
            <person name="Konkel Z."/>
            <person name="Slot J.C."/>
            <person name="Sakamoto Y."/>
            <person name="Steenwyk J.L."/>
            <person name="Rokas A."/>
            <person name="Carro J."/>
            <person name="Camarero S."/>
            <person name="Ferreira P."/>
            <person name="Molpeceres G."/>
            <person name="Ruiz-Duenas F.J."/>
            <person name="Serrano A."/>
            <person name="Henrissat B."/>
            <person name="Drula E."/>
            <person name="Hughes K.W."/>
            <person name="Mata J.L."/>
            <person name="Ishikawa N.K."/>
            <person name="Vargas-Isla R."/>
            <person name="Ushijima S."/>
            <person name="Smith C.A."/>
            <person name="Donoghue J."/>
            <person name="Ahrendt S."/>
            <person name="Andreopoulos W."/>
            <person name="He G."/>
            <person name="LaButti K."/>
            <person name="Lipzen A."/>
            <person name="Ng V."/>
            <person name="Riley R."/>
            <person name="Sandor L."/>
            <person name="Barry K."/>
            <person name="Martinez A.T."/>
            <person name="Xiao Y."/>
            <person name="Gibbons J.G."/>
            <person name="Terashima K."/>
            <person name="Grigoriev I.V."/>
            <person name="Hibbett D."/>
        </authorList>
    </citation>
    <scope>NUCLEOTIDE SEQUENCE</scope>
    <source>
        <strain evidence="3">Sp2 HRB7682 ss15</strain>
    </source>
</reference>
<name>A0A9W9A8L8_9AGAR</name>
<evidence type="ECO:0000256" key="2">
    <source>
        <dbReference type="SAM" id="SignalP"/>
    </source>
</evidence>
<reference evidence="3" key="1">
    <citation type="submission" date="2022-08" db="EMBL/GenBank/DDBJ databases">
        <authorList>
            <consortium name="DOE Joint Genome Institute"/>
            <person name="Min B."/>
            <person name="Riley R."/>
            <person name="Sierra-Patev S."/>
            <person name="Naranjo-Ortiz M."/>
            <person name="Looney B."/>
            <person name="Konkel Z."/>
            <person name="Slot J.C."/>
            <person name="Sakamoto Y."/>
            <person name="Steenwyk J.L."/>
            <person name="Rokas A."/>
            <person name="Carro J."/>
            <person name="Camarero S."/>
            <person name="Ferreira P."/>
            <person name="Molpeceres G."/>
            <person name="Ruiz-Duenas F.J."/>
            <person name="Serrano A."/>
            <person name="Henrissat B."/>
            <person name="Drula E."/>
            <person name="Hughes K.W."/>
            <person name="Mata J.L."/>
            <person name="Ishikawa N.K."/>
            <person name="Vargas-Isla R."/>
            <person name="Ushijima S."/>
            <person name="Smith C.A."/>
            <person name="Ahrendt S."/>
            <person name="Andreopoulos W."/>
            <person name="He G."/>
            <person name="Labutti K."/>
            <person name="Lipzen A."/>
            <person name="Ng V."/>
            <person name="Sandor L."/>
            <person name="Barry K."/>
            <person name="Martinez A.T."/>
            <person name="Xiao Y."/>
            <person name="Gibbons J.G."/>
            <person name="Terashima K."/>
            <person name="Hibbett D.S."/>
            <person name="Grigoriev I.V."/>
        </authorList>
    </citation>
    <scope>NUCLEOTIDE SEQUENCE</scope>
    <source>
        <strain evidence="3">Sp2 HRB7682 ss15</strain>
    </source>
</reference>
<feature type="compositionally biased region" description="Polar residues" evidence="1">
    <location>
        <begin position="163"/>
        <end position="172"/>
    </location>
</feature>
<comment type="caution">
    <text evidence="3">The sequence shown here is derived from an EMBL/GenBank/DDBJ whole genome shotgun (WGS) entry which is preliminary data.</text>
</comment>
<evidence type="ECO:0000313" key="3">
    <source>
        <dbReference type="EMBL" id="KAJ4475329.1"/>
    </source>
</evidence>
<keyword evidence="2" id="KW-0732">Signal</keyword>
<evidence type="ECO:0000256" key="1">
    <source>
        <dbReference type="SAM" id="MobiDB-lite"/>
    </source>
</evidence>
<feature type="region of interest" description="Disordered" evidence="1">
    <location>
        <begin position="69"/>
        <end position="95"/>
    </location>
</feature>
<feature type="signal peptide" evidence="2">
    <location>
        <begin position="1"/>
        <end position="18"/>
    </location>
</feature>
<protein>
    <submittedName>
        <fullName evidence="3">Uncharacterized protein</fullName>
    </submittedName>
</protein>
<organism evidence="3 4">
    <name type="scientific">Lentinula lateritia</name>
    <dbReference type="NCBI Taxonomy" id="40482"/>
    <lineage>
        <taxon>Eukaryota</taxon>
        <taxon>Fungi</taxon>
        <taxon>Dikarya</taxon>
        <taxon>Basidiomycota</taxon>
        <taxon>Agaricomycotina</taxon>
        <taxon>Agaricomycetes</taxon>
        <taxon>Agaricomycetidae</taxon>
        <taxon>Agaricales</taxon>
        <taxon>Marasmiineae</taxon>
        <taxon>Omphalotaceae</taxon>
        <taxon>Lentinula</taxon>
    </lineage>
</organism>
<dbReference type="AlphaFoldDB" id="A0A9W9A8L8"/>
<dbReference type="Gene3D" id="1.20.120.20">
    <property type="entry name" value="Apolipoprotein"/>
    <property type="match status" value="1"/>
</dbReference>
<evidence type="ECO:0000313" key="4">
    <source>
        <dbReference type="Proteomes" id="UP001150238"/>
    </source>
</evidence>
<proteinExistence type="predicted"/>
<gene>
    <name evidence="3" type="ORF">C8J55DRAFT_490478</name>
</gene>
<accession>A0A9W9A8L8</accession>
<dbReference type="Proteomes" id="UP001150238">
    <property type="component" value="Unassembled WGS sequence"/>
</dbReference>
<feature type="chain" id="PRO_5040858604" evidence="2">
    <location>
        <begin position="19"/>
        <end position="217"/>
    </location>
</feature>
<feature type="region of interest" description="Disordered" evidence="1">
    <location>
        <begin position="160"/>
        <end position="217"/>
    </location>
</feature>
<dbReference type="EMBL" id="JANVFS010000022">
    <property type="protein sequence ID" value="KAJ4475329.1"/>
    <property type="molecule type" value="Genomic_DNA"/>
</dbReference>
<sequence>MQLRFSFVLLGLAAATYSRPIADSPLQTHEGLSTTTFKATATPTVALDANFENPRVAQSETIALTSDPTRTASLTKHTSDVAAETKATSSPPYPRMLKSKRFLEEAAHGLSNAADSIQNATDNFEDEKHKYTQPFTDAGAAMHNATSDVKEGFENLGDGVKNGTENLTNGVKNSVEGAAGKMKNGTESVVNGVKDGAEGALAGGKAGWNNAGPDSSS</sequence>